<name>A0A067NBZ9_BOTB1</name>
<dbReference type="InParanoid" id="A0A067NBZ9"/>
<dbReference type="EMBL" id="KL198016">
    <property type="protein sequence ID" value="KDQ21296.1"/>
    <property type="molecule type" value="Genomic_DNA"/>
</dbReference>
<dbReference type="HOGENOM" id="CLU_560178_0_0_1"/>
<dbReference type="PANTHER" id="PTHR42034:SF1">
    <property type="entry name" value="CONDENSATION DOMAIN-CONTAINING PROTEIN"/>
    <property type="match status" value="1"/>
</dbReference>
<proteinExistence type="predicted"/>
<organism evidence="1 2">
    <name type="scientific">Botryobasidium botryosum (strain FD-172 SS1)</name>
    <dbReference type="NCBI Taxonomy" id="930990"/>
    <lineage>
        <taxon>Eukaryota</taxon>
        <taxon>Fungi</taxon>
        <taxon>Dikarya</taxon>
        <taxon>Basidiomycota</taxon>
        <taxon>Agaricomycotina</taxon>
        <taxon>Agaricomycetes</taxon>
        <taxon>Cantharellales</taxon>
        <taxon>Botryobasidiaceae</taxon>
        <taxon>Botryobasidium</taxon>
    </lineage>
</organism>
<gene>
    <name evidence="1" type="ORF">BOTBODRAFT_182669</name>
</gene>
<dbReference type="InterPro" id="IPR023213">
    <property type="entry name" value="CAT-like_dom_sf"/>
</dbReference>
<evidence type="ECO:0000313" key="2">
    <source>
        <dbReference type="Proteomes" id="UP000027195"/>
    </source>
</evidence>
<dbReference type="AlphaFoldDB" id="A0A067NBZ9"/>
<dbReference type="PANTHER" id="PTHR42034">
    <property type="entry name" value="CHROMOSOME 7, WHOLE GENOME SHOTGUN SEQUENCE-RELATED"/>
    <property type="match status" value="1"/>
</dbReference>
<accession>A0A067NBZ9</accession>
<evidence type="ECO:0000313" key="1">
    <source>
        <dbReference type="EMBL" id="KDQ21296.1"/>
    </source>
</evidence>
<keyword evidence="2" id="KW-1185">Reference proteome</keyword>
<reference evidence="2" key="1">
    <citation type="journal article" date="2014" name="Proc. Natl. Acad. Sci. U.S.A.">
        <title>Extensive sampling of basidiomycete genomes demonstrates inadequacy of the white-rot/brown-rot paradigm for wood decay fungi.</title>
        <authorList>
            <person name="Riley R."/>
            <person name="Salamov A.A."/>
            <person name="Brown D.W."/>
            <person name="Nagy L.G."/>
            <person name="Floudas D."/>
            <person name="Held B.W."/>
            <person name="Levasseur A."/>
            <person name="Lombard V."/>
            <person name="Morin E."/>
            <person name="Otillar R."/>
            <person name="Lindquist E.A."/>
            <person name="Sun H."/>
            <person name="LaButti K.M."/>
            <person name="Schmutz J."/>
            <person name="Jabbour D."/>
            <person name="Luo H."/>
            <person name="Baker S.E."/>
            <person name="Pisabarro A.G."/>
            <person name="Walton J.D."/>
            <person name="Blanchette R.A."/>
            <person name="Henrissat B."/>
            <person name="Martin F."/>
            <person name="Cullen D."/>
            <person name="Hibbett D.S."/>
            <person name="Grigoriev I.V."/>
        </authorList>
    </citation>
    <scope>NUCLEOTIDE SEQUENCE [LARGE SCALE GENOMIC DNA]</scope>
    <source>
        <strain evidence="2">FD-172 SS1</strain>
    </source>
</reference>
<dbReference type="Proteomes" id="UP000027195">
    <property type="component" value="Unassembled WGS sequence"/>
</dbReference>
<dbReference type="Gene3D" id="3.30.559.10">
    <property type="entry name" value="Chloramphenicol acetyltransferase-like domain"/>
    <property type="match status" value="1"/>
</dbReference>
<evidence type="ECO:0008006" key="3">
    <source>
        <dbReference type="Google" id="ProtNLM"/>
    </source>
</evidence>
<sequence length="524" mass="59103">MAASPYTWSPTPFEPTLWTRKLHGVELYHSYFAHAFNGSLTMITAATIRIARGTFTESDVHKAWLLCRFQHPVIGTFVRPVSEPVSPDDTHELAYRVHSLAEAKKWVSSAVMHVADASCPTAASLELQMHAHHDVQPFAGDIHPSVRLYWRTTKDGKYALFTVRSLHCATDGRGQTVFFSRFLKNLAGPGASINLEELSWGDETCRLPGAFDVVHGFWKESVASSPELERWLQKANQRTGLGQIPFNYPVRSDASPTPWLNHSTQVTFSPSLLKRFRAACSRRGATITEAVSLLCLLAELVTFQRYYRIFDKPQPTVCETYHAMDSRAFAPGSQDYMGCAASHRPAVLKTDTLRHIVEDATQSTGDLPRIDESLWRELVSALQSQLKEIRRDADYCKFAHETTIDMLAAARLDPNVLPARGPTRGLTFSSLGDMEKLKFLKREYTSDRLLLEYMRFAGTVRTTLPVIACLFWVFRGELSIQLTACDRFYPSQFVLDCARETERWINMMIEGAEQDAPSMPVARL</sequence>
<protein>
    <recommendedName>
        <fullName evidence="3">Condensation domain-containing protein</fullName>
    </recommendedName>
</protein>
<dbReference type="OrthoDB" id="3252971at2759"/>